<feature type="domain" description="Tyr recombinase" evidence="6">
    <location>
        <begin position="165"/>
        <end position="361"/>
    </location>
</feature>
<gene>
    <name evidence="7" type="ORF">BXY41_101481</name>
</gene>
<evidence type="ECO:0000313" key="8">
    <source>
        <dbReference type="Proteomes" id="UP000237749"/>
    </source>
</evidence>
<keyword evidence="5" id="KW-0233">DNA recombination</keyword>
<dbReference type="RefSeq" id="WP_104434180.1">
    <property type="nucleotide sequence ID" value="NZ_PTJA01000001.1"/>
</dbReference>
<dbReference type="InterPro" id="IPR011010">
    <property type="entry name" value="DNA_brk_join_enz"/>
</dbReference>
<organism evidence="7 8">
    <name type="scientific">Lacrimispora xylanisolvens</name>
    <dbReference type="NCBI Taxonomy" id="384636"/>
    <lineage>
        <taxon>Bacteria</taxon>
        <taxon>Bacillati</taxon>
        <taxon>Bacillota</taxon>
        <taxon>Clostridia</taxon>
        <taxon>Lachnospirales</taxon>
        <taxon>Lachnospiraceae</taxon>
        <taxon>Lacrimispora</taxon>
    </lineage>
</organism>
<dbReference type="Pfam" id="PF14659">
    <property type="entry name" value="Phage_int_SAM_3"/>
    <property type="match status" value="1"/>
</dbReference>
<keyword evidence="3" id="KW-0229">DNA integration</keyword>
<dbReference type="InterPro" id="IPR050090">
    <property type="entry name" value="Tyrosine_recombinase_XerCD"/>
</dbReference>
<dbReference type="OrthoDB" id="9801717at2"/>
<comment type="function">
    <text evidence="1">Site-specific tyrosine recombinase, which acts by catalyzing the cutting and rejoining of the recombining DNA molecules.</text>
</comment>
<keyword evidence="8" id="KW-1185">Reference proteome</keyword>
<dbReference type="InterPro" id="IPR002104">
    <property type="entry name" value="Integrase_catalytic"/>
</dbReference>
<dbReference type="AlphaFoldDB" id="A0A2S6HZ33"/>
<dbReference type="InterPro" id="IPR013762">
    <property type="entry name" value="Integrase-like_cat_sf"/>
</dbReference>
<dbReference type="InterPro" id="IPR010998">
    <property type="entry name" value="Integrase_recombinase_N"/>
</dbReference>
<accession>A0A2S6HZ33</accession>
<protein>
    <submittedName>
        <fullName evidence="7">Site-specific recombinase XerD</fullName>
    </submittedName>
</protein>
<dbReference type="Gene3D" id="1.10.150.130">
    <property type="match status" value="1"/>
</dbReference>
<sequence length="391" mass="45684">MPRRGENIYKRKDGRWEGRTLKQTGKYQYFYSKSYKGVKEKMKNYKENQVPAKEKRSGEIKGGAALFEEWLIDVSIRVKPSTYESYYRCINKYVIPFFEKEKDQRVTTGSVARFVKEMYENEELADSSKKKNLTIFKIAVKEILKGSADCFAVMDLIKYPKPDDKEVEVFSMKEQRQIEQAAFHYNDRRAMGILLCFYTGIRLGELCALKWGDIDMETGTLSISRTVSRIRHFEEEEHKTALFVGAPKSRKSMRKIPLPQFLLSMPVLTTYKSRNQDNYIFTETNVPFDPRCFQKLYKRLLKEAHVKDRKFHAIRHTFATRALELGVDIKTISELLGHSSVSITLNVYAHSLMEQKKAAIEKFNDMYQLNADLSGPLIKNNYEIMEDSYAR</sequence>
<dbReference type="Gene3D" id="1.10.443.10">
    <property type="entry name" value="Intergrase catalytic core"/>
    <property type="match status" value="1"/>
</dbReference>
<dbReference type="Pfam" id="PF00589">
    <property type="entry name" value="Phage_integrase"/>
    <property type="match status" value="1"/>
</dbReference>
<evidence type="ECO:0000256" key="4">
    <source>
        <dbReference type="ARBA" id="ARBA00023125"/>
    </source>
</evidence>
<dbReference type="CDD" id="cd01189">
    <property type="entry name" value="INT_ICEBs1_C_like"/>
    <property type="match status" value="1"/>
</dbReference>
<dbReference type="GO" id="GO:0015074">
    <property type="term" value="P:DNA integration"/>
    <property type="evidence" value="ECO:0007669"/>
    <property type="project" value="UniProtKB-KW"/>
</dbReference>
<keyword evidence="4" id="KW-0238">DNA-binding</keyword>
<name>A0A2S6HZ33_9FIRM</name>
<evidence type="ECO:0000256" key="2">
    <source>
        <dbReference type="ARBA" id="ARBA00008857"/>
    </source>
</evidence>
<dbReference type="GO" id="GO:0003677">
    <property type="term" value="F:DNA binding"/>
    <property type="evidence" value="ECO:0007669"/>
    <property type="project" value="UniProtKB-KW"/>
</dbReference>
<reference evidence="7 8" key="1">
    <citation type="submission" date="2018-02" db="EMBL/GenBank/DDBJ databases">
        <title>Genomic Encyclopedia of Archaeal and Bacterial Type Strains, Phase II (KMG-II): from individual species to whole genera.</title>
        <authorList>
            <person name="Goeker M."/>
        </authorList>
    </citation>
    <scope>NUCLEOTIDE SEQUENCE [LARGE SCALE GENOMIC DNA]</scope>
    <source>
        <strain evidence="7 8">DSM 3808</strain>
    </source>
</reference>
<comment type="caution">
    <text evidence="7">The sequence shown here is derived from an EMBL/GenBank/DDBJ whole genome shotgun (WGS) entry which is preliminary data.</text>
</comment>
<evidence type="ECO:0000259" key="6">
    <source>
        <dbReference type="PROSITE" id="PS51898"/>
    </source>
</evidence>
<dbReference type="Proteomes" id="UP000237749">
    <property type="component" value="Unassembled WGS sequence"/>
</dbReference>
<dbReference type="InterPro" id="IPR004107">
    <property type="entry name" value="Integrase_SAM-like_N"/>
</dbReference>
<evidence type="ECO:0000256" key="5">
    <source>
        <dbReference type="ARBA" id="ARBA00023172"/>
    </source>
</evidence>
<evidence type="ECO:0000256" key="3">
    <source>
        <dbReference type="ARBA" id="ARBA00022908"/>
    </source>
</evidence>
<dbReference type="PANTHER" id="PTHR30349:SF41">
    <property type="entry name" value="INTEGRASE_RECOMBINASE PROTEIN MJ0367-RELATED"/>
    <property type="match status" value="1"/>
</dbReference>
<dbReference type="PANTHER" id="PTHR30349">
    <property type="entry name" value="PHAGE INTEGRASE-RELATED"/>
    <property type="match status" value="1"/>
</dbReference>
<comment type="similarity">
    <text evidence="2">Belongs to the 'phage' integrase family.</text>
</comment>
<dbReference type="PROSITE" id="PS51898">
    <property type="entry name" value="TYR_RECOMBINASE"/>
    <property type="match status" value="1"/>
</dbReference>
<dbReference type="SUPFAM" id="SSF56349">
    <property type="entry name" value="DNA breaking-rejoining enzymes"/>
    <property type="match status" value="1"/>
</dbReference>
<proteinExistence type="inferred from homology"/>
<evidence type="ECO:0000256" key="1">
    <source>
        <dbReference type="ARBA" id="ARBA00003283"/>
    </source>
</evidence>
<evidence type="ECO:0000313" key="7">
    <source>
        <dbReference type="EMBL" id="PPK83417.1"/>
    </source>
</evidence>
<dbReference type="GO" id="GO:0006310">
    <property type="term" value="P:DNA recombination"/>
    <property type="evidence" value="ECO:0007669"/>
    <property type="project" value="UniProtKB-KW"/>
</dbReference>
<dbReference type="EMBL" id="PTJA01000001">
    <property type="protein sequence ID" value="PPK83417.1"/>
    <property type="molecule type" value="Genomic_DNA"/>
</dbReference>